<evidence type="ECO:0000256" key="4">
    <source>
        <dbReference type="ARBA" id="ARBA00022723"/>
    </source>
</evidence>
<dbReference type="GO" id="GO:0004659">
    <property type="term" value="F:prenyltransferase activity"/>
    <property type="evidence" value="ECO:0007669"/>
    <property type="project" value="InterPro"/>
</dbReference>
<evidence type="ECO:0000256" key="6">
    <source>
        <dbReference type="RuleBase" id="RU004466"/>
    </source>
</evidence>
<keyword evidence="3 6" id="KW-0808">Transferase</keyword>
<gene>
    <name evidence="7" type="ORF">H9982_04030</name>
</gene>
<dbReference type="CDD" id="cd00685">
    <property type="entry name" value="Trans_IPPS_HT"/>
    <property type="match status" value="1"/>
</dbReference>
<evidence type="ECO:0000313" key="8">
    <source>
        <dbReference type="Proteomes" id="UP000824246"/>
    </source>
</evidence>
<sequence>MDTLSAIQEPIKEELAELNRILANRLHTSSPLMNRIIDRYLQSKGKQIRPVLVLLCARMAGGISSVSIAAAAAIELMHNASLIHDDVVDNATFRRQQPTINAQEDNRIAVLVGDFFVSCALKCGVETGRMPIVAMMASLGQELAHGEIDQLDNARTHKLSETAYFEVIRRKTASLFKACMHVGAISADADDATRHRLETFGELLGLCFQIKDDVFDYYEDKTIGKPTGNDLREGKITLPLLYAITHNDDEENREMRQLLEKEQLSTTEIEQLIDYAKRKGGIEYANDYMHRLRAEATAQLADFPASETRTALLSILDYTIGRDK</sequence>
<dbReference type="Gene3D" id="1.10.600.10">
    <property type="entry name" value="Farnesyl Diphosphate Synthase"/>
    <property type="match status" value="1"/>
</dbReference>
<accession>A0A9D2APR1</accession>
<keyword evidence="5" id="KW-0460">Magnesium</keyword>
<dbReference type="GO" id="GO:0046872">
    <property type="term" value="F:metal ion binding"/>
    <property type="evidence" value="ECO:0007669"/>
    <property type="project" value="UniProtKB-KW"/>
</dbReference>
<dbReference type="PANTHER" id="PTHR12001">
    <property type="entry name" value="GERANYLGERANYL PYROPHOSPHATE SYNTHASE"/>
    <property type="match status" value="1"/>
</dbReference>
<dbReference type="SUPFAM" id="SSF48576">
    <property type="entry name" value="Terpenoid synthases"/>
    <property type="match status" value="1"/>
</dbReference>
<dbReference type="EMBL" id="DXFB01000109">
    <property type="protein sequence ID" value="HIX45368.1"/>
    <property type="molecule type" value="Genomic_DNA"/>
</dbReference>
<dbReference type="Pfam" id="PF00348">
    <property type="entry name" value="polyprenyl_synt"/>
    <property type="match status" value="1"/>
</dbReference>
<reference evidence="7" key="1">
    <citation type="journal article" date="2021" name="PeerJ">
        <title>Extensive microbial diversity within the chicken gut microbiome revealed by metagenomics and culture.</title>
        <authorList>
            <person name="Gilroy R."/>
            <person name="Ravi A."/>
            <person name="Getino M."/>
            <person name="Pursley I."/>
            <person name="Horton D.L."/>
            <person name="Alikhan N.F."/>
            <person name="Baker D."/>
            <person name="Gharbi K."/>
            <person name="Hall N."/>
            <person name="Watson M."/>
            <person name="Adriaenssens E.M."/>
            <person name="Foster-Nyarko E."/>
            <person name="Jarju S."/>
            <person name="Secka A."/>
            <person name="Antonio M."/>
            <person name="Oren A."/>
            <person name="Chaudhuri R.R."/>
            <person name="La Ragione R."/>
            <person name="Hildebrand F."/>
            <person name="Pallen M.J."/>
        </authorList>
    </citation>
    <scope>NUCLEOTIDE SEQUENCE</scope>
    <source>
        <strain evidence="7">ChiHjej12B11-16260</strain>
    </source>
</reference>
<organism evidence="7 8">
    <name type="scientific">Candidatus Barnesiella excrementipullorum</name>
    <dbReference type="NCBI Taxonomy" id="2838479"/>
    <lineage>
        <taxon>Bacteria</taxon>
        <taxon>Pseudomonadati</taxon>
        <taxon>Bacteroidota</taxon>
        <taxon>Bacteroidia</taxon>
        <taxon>Bacteroidales</taxon>
        <taxon>Barnesiellaceae</taxon>
        <taxon>Barnesiella</taxon>
    </lineage>
</organism>
<evidence type="ECO:0000256" key="2">
    <source>
        <dbReference type="ARBA" id="ARBA00006706"/>
    </source>
</evidence>
<evidence type="ECO:0000313" key="7">
    <source>
        <dbReference type="EMBL" id="HIX45368.1"/>
    </source>
</evidence>
<dbReference type="InterPro" id="IPR033749">
    <property type="entry name" value="Polyprenyl_synt_CS"/>
</dbReference>
<evidence type="ECO:0000256" key="3">
    <source>
        <dbReference type="ARBA" id="ARBA00022679"/>
    </source>
</evidence>
<keyword evidence="4" id="KW-0479">Metal-binding</keyword>
<protein>
    <submittedName>
        <fullName evidence="7">Polyprenyl synthetase family protein</fullName>
    </submittedName>
</protein>
<dbReference type="Proteomes" id="UP000824246">
    <property type="component" value="Unassembled WGS sequence"/>
</dbReference>
<proteinExistence type="inferred from homology"/>
<name>A0A9D2APR1_9BACT</name>
<dbReference type="SFLD" id="SFLDS00005">
    <property type="entry name" value="Isoprenoid_Synthase_Type_I"/>
    <property type="match status" value="1"/>
</dbReference>
<dbReference type="InterPro" id="IPR000092">
    <property type="entry name" value="Polyprenyl_synt"/>
</dbReference>
<dbReference type="InterPro" id="IPR008949">
    <property type="entry name" value="Isoprenoid_synthase_dom_sf"/>
</dbReference>
<evidence type="ECO:0000256" key="1">
    <source>
        <dbReference type="ARBA" id="ARBA00001946"/>
    </source>
</evidence>
<comment type="similarity">
    <text evidence="2 6">Belongs to the FPP/GGPP synthase family.</text>
</comment>
<evidence type="ECO:0000256" key="5">
    <source>
        <dbReference type="ARBA" id="ARBA00022842"/>
    </source>
</evidence>
<dbReference type="GO" id="GO:0008299">
    <property type="term" value="P:isoprenoid biosynthetic process"/>
    <property type="evidence" value="ECO:0007669"/>
    <property type="project" value="InterPro"/>
</dbReference>
<dbReference type="AlphaFoldDB" id="A0A9D2APR1"/>
<comment type="caution">
    <text evidence="7">The sequence shown here is derived from an EMBL/GenBank/DDBJ whole genome shotgun (WGS) entry which is preliminary data.</text>
</comment>
<dbReference type="PANTHER" id="PTHR12001:SF69">
    <property type="entry name" value="ALL TRANS-POLYPRENYL-DIPHOSPHATE SYNTHASE PDSS1"/>
    <property type="match status" value="1"/>
</dbReference>
<dbReference type="PROSITE" id="PS00444">
    <property type="entry name" value="POLYPRENYL_SYNTHASE_2"/>
    <property type="match status" value="1"/>
</dbReference>
<comment type="cofactor">
    <cofactor evidence="1">
        <name>Mg(2+)</name>
        <dbReference type="ChEBI" id="CHEBI:18420"/>
    </cofactor>
</comment>
<reference evidence="7" key="2">
    <citation type="submission" date="2021-04" db="EMBL/GenBank/DDBJ databases">
        <authorList>
            <person name="Gilroy R."/>
        </authorList>
    </citation>
    <scope>NUCLEOTIDE SEQUENCE</scope>
    <source>
        <strain evidence="7">ChiHjej12B11-16260</strain>
    </source>
</reference>